<dbReference type="AlphaFoldDB" id="A0A0A9GSM3"/>
<feature type="region of interest" description="Disordered" evidence="1">
    <location>
        <begin position="21"/>
        <end position="41"/>
    </location>
</feature>
<sequence length="55" mass="6044">MLLFLAPVPWSHQFEKQLGPFNSLSRPRPRRRPGAPVTALRCTGGGTGPVAEWCV</sequence>
<evidence type="ECO:0000313" key="2">
    <source>
        <dbReference type="EMBL" id="JAE25561.1"/>
    </source>
</evidence>
<reference evidence="2" key="1">
    <citation type="submission" date="2014-09" db="EMBL/GenBank/DDBJ databases">
        <authorList>
            <person name="Magalhaes I.L.F."/>
            <person name="Oliveira U."/>
            <person name="Santos F.R."/>
            <person name="Vidigal T.H.D.A."/>
            <person name="Brescovit A.D."/>
            <person name="Santos A.J."/>
        </authorList>
    </citation>
    <scope>NUCLEOTIDE SEQUENCE</scope>
    <source>
        <tissue evidence="2">Shoot tissue taken approximately 20 cm above the soil surface</tissue>
    </source>
</reference>
<proteinExistence type="predicted"/>
<name>A0A0A9GSM3_ARUDO</name>
<accession>A0A0A9GSM3</accession>
<dbReference type="EMBL" id="GBRH01172335">
    <property type="protein sequence ID" value="JAE25561.1"/>
    <property type="molecule type" value="Transcribed_RNA"/>
</dbReference>
<protein>
    <submittedName>
        <fullName evidence="2">Uncharacterized protein</fullName>
    </submittedName>
</protein>
<organism evidence="2">
    <name type="scientific">Arundo donax</name>
    <name type="common">Giant reed</name>
    <name type="synonym">Donax arundinaceus</name>
    <dbReference type="NCBI Taxonomy" id="35708"/>
    <lineage>
        <taxon>Eukaryota</taxon>
        <taxon>Viridiplantae</taxon>
        <taxon>Streptophyta</taxon>
        <taxon>Embryophyta</taxon>
        <taxon>Tracheophyta</taxon>
        <taxon>Spermatophyta</taxon>
        <taxon>Magnoliopsida</taxon>
        <taxon>Liliopsida</taxon>
        <taxon>Poales</taxon>
        <taxon>Poaceae</taxon>
        <taxon>PACMAD clade</taxon>
        <taxon>Arundinoideae</taxon>
        <taxon>Arundineae</taxon>
        <taxon>Arundo</taxon>
    </lineage>
</organism>
<evidence type="ECO:0000256" key="1">
    <source>
        <dbReference type="SAM" id="MobiDB-lite"/>
    </source>
</evidence>
<reference evidence="2" key="2">
    <citation type="journal article" date="2015" name="Data Brief">
        <title>Shoot transcriptome of the giant reed, Arundo donax.</title>
        <authorList>
            <person name="Barrero R.A."/>
            <person name="Guerrero F.D."/>
            <person name="Moolhuijzen P."/>
            <person name="Goolsby J.A."/>
            <person name="Tidwell J."/>
            <person name="Bellgard S.E."/>
            <person name="Bellgard M.I."/>
        </authorList>
    </citation>
    <scope>NUCLEOTIDE SEQUENCE</scope>
    <source>
        <tissue evidence="2">Shoot tissue taken approximately 20 cm above the soil surface</tissue>
    </source>
</reference>